<reference evidence="2 3" key="1">
    <citation type="submission" date="2014-02" db="EMBL/GenBank/DDBJ databases">
        <title>Transposable element dynamics among asymbiotic and ectomycorrhizal Amanita fungi.</title>
        <authorList>
            <consortium name="DOE Joint Genome Institute"/>
            <person name="Hess J."/>
            <person name="Skrede I."/>
            <person name="Wolfe B."/>
            <person name="LaButti K."/>
            <person name="Ohm R.A."/>
            <person name="Grigoriev I.V."/>
            <person name="Pringle A."/>
        </authorList>
    </citation>
    <scope>NUCLEOTIDE SEQUENCE [LARGE SCALE GENOMIC DNA]</scope>
    <source>
        <strain evidence="2 3">SKay4041</strain>
    </source>
</reference>
<gene>
    <name evidence="2" type="ORF">AMATHDRAFT_64720</name>
</gene>
<feature type="compositionally biased region" description="Polar residues" evidence="1">
    <location>
        <begin position="89"/>
        <end position="128"/>
    </location>
</feature>
<sequence length="177" mass="19962">MSDCDYAILGVDQDASDDEVGSAYHDILKRLECHSDQDEVDKAYLAIMFGRCFRQSLIDIDVPTHDTKALSLCGASESSGDNRVPILRRSSSGYTIPSSYNSSAGSTPSSSQVSLPMSGDSSRSSLNEDYNRSYEPDCTVPPEHQTKDKKYLFKWRIPQMTTDIKWRSFRHNFRSRK</sequence>
<evidence type="ECO:0000313" key="3">
    <source>
        <dbReference type="Proteomes" id="UP000242287"/>
    </source>
</evidence>
<organism evidence="2 3">
    <name type="scientific">Amanita thiersii Skay4041</name>
    <dbReference type="NCBI Taxonomy" id="703135"/>
    <lineage>
        <taxon>Eukaryota</taxon>
        <taxon>Fungi</taxon>
        <taxon>Dikarya</taxon>
        <taxon>Basidiomycota</taxon>
        <taxon>Agaricomycotina</taxon>
        <taxon>Agaricomycetes</taxon>
        <taxon>Agaricomycetidae</taxon>
        <taxon>Agaricales</taxon>
        <taxon>Pluteineae</taxon>
        <taxon>Amanitaceae</taxon>
        <taxon>Amanita</taxon>
    </lineage>
</organism>
<dbReference type="AlphaFoldDB" id="A0A2A9NM50"/>
<keyword evidence="3" id="KW-1185">Reference proteome</keyword>
<evidence type="ECO:0000256" key="1">
    <source>
        <dbReference type="SAM" id="MobiDB-lite"/>
    </source>
</evidence>
<protein>
    <submittedName>
        <fullName evidence="2">Uncharacterized protein</fullName>
    </submittedName>
</protein>
<accession>A0A2A9NM50</accession>
<dbReference type="Proteomes" id="UP000242287">
    <property type="component" value="Unassembled WGS sequence"/>
</dbReference>
<feature type="region of interest" description="Disordered" evidence="1">
    <location>
        <begin position="74"/>
        <end position="145"/>
    </location>
</feature>
<evidence type="ECO:0000313" key="2">
    <source>
        <dbReference type="EMBL" id="PFH48772.1"/>
    </source>
</evidence>
<proteinExistence type="predicted"/>
<name>A0A2A9NM50_9AGAR</name>
<dbReference type="EMBL" id="KZ302051">
    <property type="protein sequence ID" value="PFH48772.1"/>
    <property type="molecule type" value="Genomic_DNA"/>
</dbReference>